<evidence type="ECO:0000313" key="2">
    <source>
        <dbReference type="Proteomes" id="UP001165960"/>
    </source>
</evidence>
<accession>A0ACC2SIG5</accession>
<comment type="caution">
    <text evidence="1">The sequence shown here is derived from an EMBL/GenBank/DDBJ whole genome shotgun (WGS) entry which is preliminary data.</text>
</comment>
<organism evidence="1 2">
    <name type="scientific">Entomophthora muscae</name>
    <dbReference type="NCBI Taxonomy" id="34485"/>
    <lineage>
        <taxon>Eukaryota</taxon>
        <taxon>Fungi</taxon>
        <taxon>Fungi incertae sedis</taxon>
        <taxon>Zoopagomycota</taxon>
        <taxon>Entomophthoromycotina</taxon>
        <taxon>Entomophthoromycetes</taxon>
        <taxon>Entomophthorales</taxon>
        <taxon>Entomophthoraceae</taxon>
        <taxon>Entomophthora</taxon>
    </lineage>
</organism>
<sequence>MLQASLPLPDSFTTSSGWKQLSPTPFVDGLYGLAIQELLEVLWNWDGSLDICLYPSYTSNSPIRGIFLQPQDRTHPGYCKICAALVS</sequence>
<evidence type="ECO:0000313" key="1">
    <source>
        <dbReference type="EMBL" id="KAJ9062083.1"/>
    </source>
</evidence>
<keyword evidence="2" id="KW-1185">Reference proteome</keyword>
<proteinExistence type="predicted"/>
<reference evidence="1" key="1">
    <citation type="submission" date="2022-04" db="EMBL/GenBank/DDBJ databases">
        <title>Genome of the entomopathogenic fungus Entomophthora muscae.</title>
        <authorList>
            <person name="Elya C."/>
            <person name="Lovett B.R."/>
            <person name="Lee E."/>
            <person name="Macias A.M."/>
            <person name="Hajek A.E."/>
            <person name="De Bivort B.L."/>
            <person name="Kasson M.T."/>
            <person name="De Fine Licht H.H."/>
            <person name="Stajich J.E."/>
        </authorList>
    </citation>
    <scope>NUCLEOTIDE SEQUENCE</scope>
    <source>
        <strain evidence="1">Berkeley</strain>
    </source>
</reference>
<protein>
    <submittedName>
        <fullName evidence="1">Uncharacterized protein</fullName>
    </submittedName>
</protein>
<gene>
    <name evidence="1" type="ORF">DSO57_1014505</name>
</gene>
<dbReference type="Proteomes" id="UP001165960">
    <property type="component" value="Unassembled WGS sequence"/>
</dbReference>
<name>A0ACC2SIG5_9FUNG</name>
<dbReference type="EMBL" id="QTSX02005026">
    <property type="protein sequence ID" value="KAJ9062083.1"/>
    <property type="molecule type" value="Genomic_DNA"/>
</dbReference>